<protein>
    <submittedName>
        <fullName evidence="1">Uncharacterized protein</fullName>
    </submittedName>
</protein>
<dbReference type="EMBL" id="BJYF01000038">
    <property type="protein sequence ID" value="GEN61452.1"/>
    <property type="molecule type" value="Genomic_DNA"/>
</dbReference>
<sequence>MDFEAFRRDLDKTQAYSDRSEGEQPVFTFKTPMIRRLCHISCSACKTGVTSKVSLRFHLIGSIRGGVSTKLYP</sequence>
<reference evidence="1 2" key="1">
    <citation type="submission" date="2019-07" db="EMBL/GenBank/DDBJ databases">
        <title>Whole genome shotgun sequence of Acetobacter nitrogenifigens NBRC 105050.</title>
        <authorList>
            <person name="Hosoyama A."/>
            <person name="Uohara A."/>
            <person name="Ohji S."/>
            <person name="Ichikawa N."/>
        </authorList>
    </citation>
    <scope>NUCLEOTIDE SEQUENCE [LARGE SCALE GENOMIC DNA]</scope>
    <source>
        <strain evidence="1 2">NBRC 105050</strain>
    </source>
</reference>
<evidence type="ECO:0000313" key="2">
    <source>
        <dbReference type="Proteomes" id="UP000321635"/>
    </source>
</evidence>
<gene>
    <name evidence="1" type="ORF">ANI02nite_33360</name>
</gene>
<dbReference type="Proteomes" id="UP000321635">
    <property type="component" value="Unassembled WGS sequence"/>
</dbReference>
<dbReference type="AlphaFoldDB" id="A0A511XER3"/>
<proteinExistence type="predicted"/>
<name>A0A511XER3_9PROT</name>
<keyword evidence="2" id="KW-1185">Reference proteome</keyword>
<organism evidence="1 2">
    <name type="scientific">Acetobacter nitrogenifigens DSM 23921 = NBRC 105050</name>
    <dbReference type="NCBI Taxonomy" id="1120919"/>
    <lineage>
        <taxon>Bacteria</taxon>
        <taxon>Pseudomonadati</taxon>
        <taxon>Pseudomonadota</taxon>
        <taxon>Alphaproteobacteria</taxon>
        <taxon>Acetobacterales</taxon>
        <taxon>Acetobacteraceae</taxon>
        <taxon>Acetobacter</taxon>
    </lineage>
</organism>
<evidence type="ECO:0000313" key="1">
    <source>
        <dbReference type="EMBL" id="GEN61452.1"/>
    </source>
</evidence>
<comment type="caution">
    <text evidence="1">The sequence shown here is derived from an EMBL/GenBank/DDBJ whole genome shotgun (WGS) entry which is preliminary data.</text>
</comment>
<accession>A0A511XER3</accession>